<sequence>MTEVPQRRLDAAWLAAEPLAAVLAVLDRDGEEARVVGGAVRNTLIGEAPGDIDIATTALPDEVVRRAAAAGFKTVPTGLDHGTVTVVADGRPFEVTTLRTDVETFGRKAKVAFGRDWQSDAERRDFTMNALSVSPDGTLHDPVGGLDDVAARRVRFIGEPERRIEEDHLRILRFFRFHAAYGNGAFDGPSLHACIVARESLRNLSRERVRGEMLKLLVAPVAASTLVAMSDTGILQLVLGGVGLPVDFAAMAAREAALGLPPDPVRRLAALAVLVEEDAERLRERLRLSNAEHRRLAAMATGWWRLGPATTEPEARALLYRLGPVSFTDRVLLAWSRAAPDAAAAANAWRTLTTLPQRWAVPRSPLRADAFMTRGLAGPAVGAAMRDAEAAWIAADFPADRGTLDAIVTAAVARASAAAPDAAG</sequence>
<keyword evidence="4" id="KW-0548">Nucleotidyltransferase</keyword>
<comment type="caution">
    <text evidence="12">The sequence shown here is derived from an EMBL/GenBank/DDBJ whole genome shotgun (WGS) entry which is preliminary data.</text>
</comment>
<dbReference type="CDD" id="cd05398">
    <property type="entry name" value="NT_ClassII-CCAase"/>
    <property type="match status" value="1"/>
</dbReference>
<dbReference type="SUPFAM" id="SSF81301">
    <property type="entry name" value="Nucleotidyltransferase"/>
    <property type="match status" value="1"/>
</dbReference>
<evidence type="ECO:0000256" key="7">
    <source>
        <dbReference type="ARBA" id="ARBA00022842"/>
    </source>
</evidence>
<gene>
    <name evidence="12" type="primary">cca</name>
    <name evidence="12" type="ORF">RHODGE_RHODGE_04500</name>
</gene>
<evidence type="ECO:0000259" key="11">
    <source>
        <dbReference type="Pfam" id="PF12627"/>
    </source>
</evidence>
<keyword evidence="7" id="KW-0460">Magnesium</keyword>
<evidence type="ECO:0000259" key="10">
    <source>
        <dbReference type="Pfam" id="PF01743"/>
    </source>
</evidence>
<dbReference type="SUPFAM" id="SSF81891">
    <property type="entry name" value="Poly A polymerase C-terminal region-like"/>
    <property type="match status" value="1"/>
</dbReference>
<keyword evidence="13" id="KW-1185">Reference proteome</keyword>
<comment type="cofactor">
    <cofactor evidence="1">
        <name>Mg(2+)</name>
        <dbReference type="ChEBI" id="CHEBI:18420"/>
    </cofactor>
</comment>
<dbReference type="InterPro" id="IPR043519">
    <property type="entry name" value="NT_sf"/>
</dbReference>
<evidence type="ECO:0000256" key="4">
    <source>
        <dbReference type="ARBA" id="ARBA00022695"/>
    </source>
</evidence>
<dbReference type="Gene3D" id="3.30.460.10">
    <property type="entry name" value="Beta Polymerase, domain 2"/>
    <property type="match status" value="1"/>
</dbReference>
<keyword evidence="3" id="KW-0819">tRNA processing</keyword>
<keyword evidence="5" id="KW-0479">Metal-binding</keyword>
<keyword evidence="9" id="KW-0175">Coiled coil</keyword>
<dbReference type="InterPro" id="IPR002646">
    <property type="entry name" value="PolA_pol_head_dom"/>
</dbReference>
<evidence type="ECO:0000256" key="8">
    <source>
        <dbReference type="RuleBase" id="RU003953"/>
    </source>
</evidence>
<feature type="coiled-coil region" evidence="9">
    <location>
        <begin position="265"/>
        <end position="299"/>
    </location>
</feature>
<evidence type="ECO:0000313" key="13">
    <source>
        <dbReference type="Proteomes" id="UP000289200"/>
    </source>
</evidence>
<dbReference type="OrthoDB" id="9805698at2"/>
<dbReference type="Pfam" id="PF01743">
    <property type="entry name" value="PolyA_pol"/>
    <property type="match status" value="1"/>
</dbReference>
<accession>A0A3S4CKD2</accession>
<dbReference type="GO" id="GO:0016779">
    <property type="term" value="F:nucleotidyltransferase activity"/>
    <property type="evidence" value="ECO:0007669"/>
    <property type="project" value="UniProtKB-KW"/>
</dbReference>
<keyword evidence="6" id="KW-0547">Nucleotide-binding</keyword>
<proteinExistence type="inferred from homology"/>
<name>A0A3S4CKD2_9BRAD</name>
<evidence type="ECO:0000313" key="12">
    <source>
        <dbReference type="EMBL" id="VCU11289.1"/>
    </source>
</evidence>
<organism evidence="12 13">
    <name type="scientific">Rhodoplanes serenus</name>
    <dbReference type="NCBI Taxonomy" id="200615"/>
    <lineage>
        <taxon>Bacteria</taxon>
        <taxon>Pseudomonadati</taxon>
        <taxon>Pseudomonadota</taxon>
        <taxon>Alphaproteobacteria</taxon>
        <taxon>Hyphomicrobiales</taxon>
        <taxon>Nitrobacteraceae</taxon>
        <taxon>Rhodoplanes</taxon>
    </lineage>
</organism>
<dbReference type="GO" id="GO:0046872">
    <property type="term" value="F:metal ion binding"/>
    <property type="evidence" value="ECO:0007669"/>
    <property type="project" value="UniProtKB-KW"/>
</dbReference>
<dbReference type="GO" id="GO:0000049">
    <property type="term" value="F:tRNA binding"/>
    <property type="evidence" value="ECO:0007669"/>
    <property type="project" value="TreeGrafter"/>
</dbReference>
<dbReference type="AlphaFoldDB" id="A0A3S4CKD2"/>
<dbReference type="Gene3D" id="1.10.3090.10">
    <property type="entry name" value="cca-adding enzyme, domain 2"/>
    <property type="match status" value="1"/>
</dbReference>
<evidence type="ECO:0000256" key="1">
    <source>
        <dbReference type="ARBA" id="ARBA00001946"/>
    </source>
</evidence>
<dbReference type="GO" id="GO:0008033">
    <property type="term" value="P:tRNA processing"/>
    <property type="evidence" value="ECO:0007669"/>
    <property type="project" value="UniProtKB-KW"/>
</dbReference>
<feature type="domain" description="Poly A polymerase head" evidence="10">
    <location>
        <begin position="33"/>
        <end position="155"/>
    </location>
</feature>
<comment type="similarity">
    <text evidence="8">Belongs to the tRNA nucleotidyltransferase/poly(A) polymerase family.</text>
</comment>
<dbReference type="PANTHER" id="PTHR46173:SF1">
    <property type="entry name" value="CCA TRNA NUCLEOTIDYLTRANSFERASE 1, MITOCHONDRIAL"/>
    <property type="match status" value="1"/>
</dbReference>
<dbReference type="GO" id="GO:0000166">
    <property type="term" value="F:nucleotide binding"/>
    <property type="evidence" value="ECO:0007669"/>
    <property type="project" value="UniProtKB-KW"/>
</dbReference>
<feature type="domain" description="tRNA nucleotidyltransferase/poly(A) polymerase RNA and SrmB- binding" evidence="11">
    <location>
        <begin position="197"/>
        <end position="239"/>
    </location>
</feature>
<protein>
    <submittedName>
        <fullName evidence="12">CCA-adding enzyme</fullName>
    </submittedName>
</protein>
<dbReference type="InterPro" id="IPR032828">
    <property type="entry name" value="PolyA_RNA-bd"/>
</dbReference>
<keyword evidence="2 8" id="KW-0808">Transferase</keyword>
<reference evidence="13" key="1">
    <citation type="submission" date="2018-10" db="EMBL/GenBank/DDBJ databases">
        <authorList>
            <person name="Peiro R."/>
            <person name="Begona"/>
            <person name="Cbmso G."/>
            <person name="Lopez M."/>
            <person name="Gonzalez S."/>
            <person name="Sacristan E."/>
            <person name="Castillo E."/>
        </authorList>
    </citation>
    <scope>NUCLEOTIDE SEQUENCE [LARGE SCALE GENOMIC DNA]</scope>
</reference>
<dbReference type="RefSeq" id="WP_129611293.1">
    <property type="nucleotide sequence ID" value="NZ_UWOC01000194.1"/>
</dbReference>
<dbReference type="EMBL" id="UWOC01000194">
    <property type="protein sequence ID" value="VCU11289.1"/>
    <property type="molecule type" value="Genomic_DNA"/>
</dbReference>
<evidence type="ECO:0000256" key="3">
    <source>
        <dbReference type="ARBA" id="ARBA00022694"/>
    </source>
</evidence>
<evidence type="ECO:0000256" key="5">
    <source>
        <dbReference type="ARBA" id="ARBA00022723"/>
    </source>
</evidence>
<dbReference type="PANTHER" id="PTHR46173">
    <property type="entry name" value="CCA TRNA NUCLEOTIDYLTRANSFERASE 1, MITOCHONDRIAL"/>
    <property type="match status" value="1"/>
</dbReference>
<keyword evidence="8" id="KW-0694">RNA-binding</keyword>
<evidence type="ECO:0000256" key="6">
    <source>
        <dbReference type="ARBA" id="ARBA00022741"/>
    </source>
</evidence>
<evidence type="ECO:0000256" key="2">
    <source>
        <dbReference type="ARBA" id="ARBA00022679"/>
    </source>
</evidence>
<dbReference type="InterPro" id="IPR050264">
    <property type="entry name" value="Bact_CCA-adding_enz_type3_sf"/>
</dbReference>
<dbReference type="Proteomes" id="UP000289200">
    <property type="component" value="Unassembled WGS sequence"/>
</dbReference>
<evidence type="ECO:0000256" key="9">
    <source>
        <dbReference type="SAM" id="Coils"/>
    </source>
</evidence>
<dbReference type="Pfam" id="PF12627">
    <property type="entry name" value="PolyA_pol_RNAbd"/>
    <property type="match status" value="1"/>
</dbReference>